<feature type="transmembrane region" description="Helical" evidence="1">
    <location>
        <begin position="21"/>
        <end position="42"/>
    </location>
</feature>
<dbReference type="PANTHER" id="PTHR40278:SF1">
    <property type="entry name" value="DNA UTILIZATION PROTEIN HOFN"/>
    <property type="match status" value="1"/>
</dbReference>
<dbReference type="PANTHER" id="PTHR40278">
    <property type="entry name" value="DNA UTILIZATION PROTEIN HOFN"/>
    <property type="match status" value="1"/>
</dbReference>
<dbReference type="AlphaFoldDB" id="A0A506PSU2"/>
<gene>
    <name evidence="2" type="ORF">FJW01_21075</name>
</gene>
<dbReference type="RefSeq" id="WP_140917379.1">
    <property type="nucleotide sequence ID" value="NZ_CP071405.1"/>
</dbReference>
<comment type="caution">
    <text evidence="2">The sequence shown here is derived from an EMBL/GenBank/DDBJ whole genome shotgun (WGS) entry which is preliminary data.</text>
</comment>
<evidence type="ECO:0000313" key="2">
    <source>
        <dbReference type="EMBL" id="TPV36362.1"/>
    </source>
</evidence>
<name>A0A506PSU2_9GAMM</name>
<keyword evidence="1" id="KW-0472">Membrane</keyword>
<keyword evidence="1" id="KW-0812">Transmembrane</keyword>
<dbReference type="Proteomes" id="UP000317747">
    <property type="component" value="Unassembled WGS sequence"/>
</dbReference>
<organism evidence="2 3">
    <name type="scientific">Pantoea deleyi</name>
    <dbReference type="NCBI Taxonomy" id="470932"/>
    <lineage>
        <taxon>Bacteria</taxon>
        <taxon>Pseudomonadati</taxon>
        <taxon>Pseudomonadota</taxon>
        <taxon>Gammaproteobacteria</taxon>
        <taxon>Enterobacterales</taxon>
        <taxon>Erwiniaceae</taxon>
        <taxon>Pantoea</taxon>
    </lineage>
</organism>
<dbReference type="EMBL" id="VHJA01000085">
    <property type="protein sequence ID" value="TPV36362.1"/>
    <property type="molecule type" value="Genomic_DNA"/>
</dbReference>
<accession>A0A506PSU2</accession>
<dbReference type="InterPro" id="IPR007813">
    <property type="entry name" value="PilN"/>
</dbReference>
<keyword evidence="1" id="KW-1133">Transmembrane helix</keyword>
<proteinExistence type="predicted"/>
<dbReference type="Pfam" id="PF05137">
    <property type="entry name" value="PilN"/>
    <property type="match status" value="1"/>
</dbReference>
<protein>
    <submittedName>
        <fullName evidence="2">PilN domain-containing protein</fullName>
    </submittedName>
</protein>
<sequence length="181" mass="20914">MNEAVNLLPWRQRRQRRQQRQSLVVLVLVTLSLLLAVMQQVWRIEQARQGVAQAAGAQQQALDHLAKQLAEQNALLAQLAVVQKQQAKQRRARAQLAAWQRFWLALPALLPDSAWLTWLEKRDQHLTLEGRAQDMVAIRQFRQGLTTVALFDQVKQGGVKRQPDGRYQFSLRLRLREGNDE</sequence>
<evidence type="ECO:0000313" key="3">
    <source>
        <dbReference type="Proteomes" id="UP000317747"/>
    </source>
</evidence>
<evidence type="ECO:0000256" key="1">
    <source>
        <dbReference type="SAM" id="Phobius"/>
    </source>
</evidence>
<reference evidence="2 3" key="1">
    <citation type="submission" date="2019-06" db="EMBL/GenBank/DDBJ databases">
        <title>Taxogenomics and systematics of the genus Pantoea.</title>
        <authorList>
            <person name="Tambong J.T."/>
        </authorList>
    </citation>
    <scope>NUCLEOTIDE SEQUENCE [LARGE SCALE GENOMIC DNA]</scope>
    <source>
        <strain evidence="2 3">LMG 24200</strain>
    </source>
</reference>
<dbReference type="InterPro" id="IPR052534">
    <property type="entry name" value="Extracell_DNA_Util/SecSys_Comp"/>
</dbReference>
<dbReference type="OrthoDB" id="6519106at2"/>
<keyword evidence="3" id="KW-1185">Reference proteome</keyword>